<accession>A0A0C3QEE8</accession>
<dbReference type="AlphaFoldDB" id="A0A0C3QEE8"/>
<protein>
    <submittedName>
        <fullName evidence="1">Uncharacterized protein</fullName>
    </submittedName>
</protein>
<sequence>MLGYQRPIRVVVQEVLDLCLAIEVALSPLQGPTCVSIDVSAAILAVDDRMRDSLPPRSHFPPPSFEFGSWFV</sequence>
<keyword evidence="2" id="KW-1185">Reference proteome</keyword>
<reference evidence="1 2" key="1">
    <citation type="submission" date="2014-04" db="EMBL/GenBank/DDBJ databases">
        <authorList>
            <consortium name="DOE Joint Genome Institute"/>
            <person name="Kuo A."/>
            <person name="Girlanda M."/>
            <person name="Perotto S."/>
            <person name="Kohler A."/>
            <person name="Nagy L.G."/>
            <person name="Floudas D."/>
            <person name="Copeland A."/>
            <person name="Barry K.W."/>
            <person name="Cichocki N."/>
            <person name="Veneault-Fourrey C."/>
            <person name="LaButti K."/>
            <person name="Lindquist E.A."/>
            <person name="Lipzen A."/>
            <person name="Lundell T."/>
            <person name="Morin E."/>
            <person name="Murat C."/>
            <person name="Sun H."/>
            <person name="Tunlid A."/>
            <person name="Henrissat B."/>
            <person name="Grigoriev I.V."/>
            <person name="Hibbett D.S."/>
            <person name="Martin F."/>
            <person name="Nordberg H.P."/>
            <person name="Cantor M.N."/>
            <person name="Hua S.X."/>
        </authorList>
    </citation>
    <scope>NUCLEOTIDE SEQUENCE [LARGE SCALE GENOMIC DNA]</scope>
    <source>
        <strain evidence="1 2">MUT 4182</strain>
    </source>
</reference>
<evidence type="ECO:0000313" key="1">
    <source>
        <dbReference type="EMBL" id="KIO24246.1"/>
    </source>
</evidence>
<dbReference type="HOGENOM" id="CLU_2729385_0_0_1"/>
<dbReference type="Proteomes" id="UP000054248">
    <property type="component" value="Unassembled WGS sequence"/>
</dbReference>
<organism evidence="1 2">
    <name type="scientific">Tulasnella calospora MUT 4182</name>
    <dbReference type="NCBI Taxonomy" id="1051891"/>
    <lineage>
        <taxon>Eukaryota</taxon>
        <taxon>Fungi</taxon>
        <taxon>Dikarya</taxon>
        <taxon>Basidiomycota</taxon>
        <taxon>Agaricomycotina</taxon>
        <taxon>Agaricomycetes</taxon>
        <taxon>Cantharellales</taxon>
        <taxon>Tulasnellaceae</taxon>
        <taxon>Tulasnella</taxon>
    </lineage>
</organism>
<evidence type="ECO:0000313" key="2">
    <source>
        <dbReference type="Proteomes" id="UP000054248"/>
    </source>
</evidence>
<gene>
    <name evidence="1" type="ORF">M407DRAFT_244535</name>
</gene>
<proteinExistence type="predicted"/>
<feature type="non-terminal residue" evidence="1">
    <location>
        <position position="72"/>
    </location>
</feature>
<reference evidence="2" key="2">
    <citation type="submission" date="2015-01" db="EMBL/GenBank/DDBJ databases">
        <title>Evolutionary Origins and Diversification of the Mycorrhizal Mutualists.</title>
        <authorList>
            <consortium name="DOE Joint Genome Institute"/>
            <consortium name="Mycorrhizal Genomics Consortium"/>
            <person name="Kohler A."/>
            <person name="Kuo A."/>
            <person name="Nagy L.G."/>
            <person name="Floudas D."/>
            <person name="Copeland A."/>
            <person name="Barry K.W."/>
            <person name="Cichocki N."/>
            <person name="Veneault-Fourrey C."/>
            <person name="LaButti K."/>
            <person name="Lindquist E.A."/>
            <person name="Lipzen A."/>
            <person name="Lundell T."/>
            <person name="Morin E."/>
            <person name="Murat C."/>
            <person name="Riley R."/>
            <person name="Ohm R."/>
            <person name="Sun H."/>
            <person name="Tunlid A."/>
            <person name="Henrissat B."/>
            <person name="Grigoriev I.V."/>
            <person name="Hibbett D.S."/>
            <person name="Martin F."/>
        </authorList>
    </citation>
    <scope>NUCLEOTIDE SEQUENCE [LARGE SCALE GENOMIC DNA]</scope>
    <source>
        <strain evidence="2">MUT 4182</strain>
    </source>
</reference>
<name>A0A0C3QEE8_9AGAM</name>
<dbReference type="EMBL" id="KN823065">
    <property type="protein sequence ID" value="KIO24246.1"/>
    <property type="molecule type" value="Genomic_DNA"/>
</dbReference>